<keyword evidence="8 9" id="KW-0472">Membrane</keyword>
<feature type="transmembrane region" description="Helical" evidence="9">
    <location>
        <begin position="30"/>
        <end position="46"/>
    </location>
</feature>
<keyword evidence="3" id="KW-0813">Transport</keyword>
<dbReference type="InterPro" id="IPR001851">
    <property type="entry name" value="ABC_transp_permease"/>
</dbReference>
<dbReference type="GO" id="GO:0005886">
    <property type="term" value="C:plasma membrane"/>
    <property type="evidence" value="ECO:0007669"/>
    <property type="project" value="UniProtKB-SubCell"/>
</dbReference>
<comment type="subcellular location">
    <subcellularLocation>
        <location evidence="1">Cell inner membrane</location>
        <topology evidence="1">Multi-pass membrane protein</topology>
    </subcellularLocation>
</comment>
<evidence type="ECO:0000256" key="6">
    <source>
        <dbReference type="ARBA" id="ARBA00022692"/>
    </source>
</evidence>
<accession>A0A1Q9R2N6</accession>
<evidence type="ECO:0000256" key="9">
    <source>
        <dbReference type="SAM" id="Phobius"/>
    </source>
</evidence>
<feature type="transmembrane region" description="Helical" evidence="9">
    <location>
        <begin position="234"/>
        <end position="253"/>
    </location>
</feature>
<evidence type="ECO:0000256" key="1">
    <source>
        <dbReference type="ARBA" id="ARBA00004429"/>
    </source>
</evidence>
<dbReference type="CDD" id="cd06579">
    <property type="entry name" value="TM_PBP1_transp_AraH_like"/>
    <property type="match status" value="1"/>
</dbReference>
<keyword evidence="5" id="KW-0997">Cell inner membrane</keyword>
<feature type="transmembrane region" description="Helical" evidence="9">
    <location>
        <begin position="313"/>
        <end position="332"/>
    </location>
</feature>
<feature type="transmembrane region" description="Helical" evidence="9">
    <location>
        <begin position="265"/>
        <end position="283"/>
    </location>
</feature>
<keyword evidence="4" id="KW-1003">Cell membrane</keyword>
<evidence type="ECO:0000313" key="11">
    <source>
        <dbReference type="Proteomes" id="UP000186736"/>
    </source>
</evidence>
<organism evidence="10 11">
    <name type="scientific">Pseudomonas putida</name>
    <name type="common">Arthrobacter siderocapsulatus</name>
    <dbReference type="NCBI Taxonomy" id="303"/>
    <lineage>
        <taxon>Bacteria</taxon>
        <taxon>Pseudomonadati</taxon>
        <taxon>Pseudomonadota</taxon>
        <taxon>Gammaproteobacteria</taxon>
        <taxon>Pseudomonadales</taxon>
        <taxon>Pseudomonadaceae</taxon>
        <taxon>Pseudomonas</taxon>
    </lineage>
</organism>
<dbReference type="AlphaFoldDB" id="A0A1Q9R2N6"/>
<evidence type="ECO:0000256" key="7">
    <source>
        <dbReference type="ARBA" id="ARBA00022989"/>
    </source>
</evidence>
<sequence>MKAANMNMVAAKPEGNQGGGCVRRLGLRELALVPVIILLCIVGASVSDAFLRPSNLINILQQSSELSIIVIAQALILIAGRFDLSMESTVGIAPMVAAWLMLSDTTIGGSGLGIPGWAGILVVFSIGALVGLINGFLIVRLGLNAFITTLAMLILLRGMTVGMTNGQTLYGLPDEFLYLGNSKWFGLPVSIWIAGLLYIAFGLFLRYHRIGRNFYAIGGNPQAARVAGIPVDRMVWAAFIIGGLLAALAGLMLTGRIASVVASQGQNMIFYVFAAAVIGGISLNGGQGRLIGALTGVLMLGILQNVLTLAQIAAFWIDACFGAIILIALIIARISGGTPRS</sequence>
<evidence type="ECO:0000256" key="2">
    <source>
        <dbReference type="ARBA" id="ARBA00007942"/>
    </source>
</evidence>
<comment type="similarity">
    <text evidence="2">Belongs to the binding-protein-dependent transport system permease family. AraH/RbsC subfamily.</text>
</comment>
<comment type="caution">
    <text evidence="10">The sequence shown here is derived from an EMBL/GenBank/DDBJ whole genome shotgun (WGS) entry which is preliminary data.</text>
</comment>
<feature type="transmembrane region" description="Helical" evidence="9">
    <location>
        <begin position="290"/>
        <end position="307"/>
    </location>
</feature>
<evidence type="ECO:0000256" key="8">
    <source>
        <dbReference type="ARBA" id="ARBA00023136"/>
    </source>
</evidence>
<dbReference type="PANTHER" id="PTHR32196">
    <property type="entry name" value="ABC TRANSPORTER PERMEASE PROTEIN YPHD-RELATED-RELATED"/>
    <property type="match status" value="1"/>
</dbReference>
<dbReference type="EMBL" id="MKZO01000029">
    <property type="protein sequence ID" value="OLS61664.1"/>
    <property type="molecule type" value="Genomic_DNA"/>
</dbReference>
<feature type="transmembrane region" description="Helical" evidence="9">
    <location>
        <begin position="120"/>
        <end position="139"/>
    </location>
</feature>
<gene>
    <name evidence="10" type="primary">rbsC_2</name>
    <name evidence="10" type="ORF">PSEMO_34770</name>
</gene>
<protein>
    <submittedName>
        <fullName evidence="10">Ribose transport system permease protein RbsC</fullName>
    </submittedName>
</protein>
<evidence type="ECO:0000313" key="10">
    <source>
        <dbReference type="EMBL" id="OLS61664.1"/>
    </source>
</evidence>
<dbReference type="Proteomes" id="UP000186736">
    <property type="component" value="Unassembled WGS sequence"/>
</dbReference>
<keyword evidence="7 9" id="KW-1133">Transmembrane helix</keyword>
<feature type="transmembrane region" description="Helical" evidence="9">
    <location>
        <begin position="146"/>
        <end position="164"/>
    </location>
</feature>
<feature type="transmembrane region" description="Helical" evidence="9">
    <location>
        <begin position="66"/>
        <end position="84"/>
    </location>
</feature>
<evidence type="ECO:0000256" key="3">
    <source>
        <dbReference type="ARBA" id="ARBA00022448"/>
    </source>
</evidence>
<name>A0A1Q9R2N6_PSEPU</name>
<feature type="transmembrane region" description="Helical" evidence="9">
    <location>
        <begin position="184"/>
        <end position="205"/>
    </location>
</feature>
<evidence type="ECO:0000256" key="5">
    <source>
        <dbReference type="ARBA" id="ARBA00022519"/>
    </source>
</evidence>
<dbReference type="GO" id="GO:0022857">
    <property type="term" value="F:transmembrane transporter activity"/>
    <property type="evidence" value="ECO:0007669"/>
    <property type="project" value="InterPro"/>
</dbReference>
<dbReference type="RefSeq" id="WP_218641244.1">
    <property type="nucleotide sequence ID" value="NZ_MKZO01000029.1"/>
</dbReference>
<dbReference type="PANTHER" id="PTHR32196:SF21">
    <property type="entry name" value="ABC TRANSPORTER PERMEASE PROTEIN YPHD-RELATED"/>
    <property type="match status" value="1"/>
</dbReference>
<evidence type="ECO:0000256" key="4">
    <source>
        <dbReference type="ARBA" id="ARBA00022475"/>
    </source>
</evidence>
<dbReference type="Pfam" id="PF02653">
    <property type="entry name" value="BPD_transp_2"/>
    <property type="match status" value="1"/>
</dbReference>
<proteinExistence type="inferred from homology"/>
<keyword evidence="6 9" id="KW-0812">Transmembrane</keyword>
<reference evidence="10 11" key="1">
    <citation type="submission" date="2016-10" db="EMBL/GenBank/DDBJ databases">
        <title>Genome Sequence of Pseudomonas putida GM4FR.</title>
        <authorList>
            <person name="Poehlein A."/>
            <person name="Wemheuer F."/>
            <person name="Hollensteiner J."/>
            <person name="Wemheuer B."/>
        </authorList>
    </citation>
    <scope>NUCLEOTIDE SEQUENCE [LARGE SCALE GENOMIC DNA]</scope>
    <source>
        <strain evidence="10 11">GM4FR</strain>
    </source>
</reference>